<dbReference type="PANTHER" id="PTHR12815">
    <property type="entry name" value="SORTING AND ASSEMBLY MACHINERY SAMM50 PROTEIN FAMILY MEMBER"/>
    <property type="match status" value="1"/>
</dbReference>
<dbReference type="OrthoDB" id="9814535at2"/>
<keyword evidence="2" id="KW-0812">Transmembrane</keyword>
<dbReference type="PANTHER" id="PTHR12815:SF47">
    <property type="entry name" value="TRANSLOCATION AND ASSEMBLY MODULE SUBUNIT TAMA"/>
    <property type="match status" value="1"/>
</dbReference>
<sequence length="765" mass="86345">MTKNLKYLLILALALHACSNTKYLPKNEKLYTGAKVEIAADSNTTKNERTVLTDDLKALVRPKPNSSILGLRVKLWIYNKTRTTKTKGIKHWLNTKFGEPPVLVSTVDLEKNSTIMQNRLQNVSYFQSQVSGDTVSKGQSAKAVFTAVPGPGYKIRKVIFPQDGGVLDTAVAVTADETLLKPGDKYNLDVIKNERLRIDTRLKEKGFFYFSDDDLILRVDSTVANHQVDMYVRVKNTTADRARRVYTINNLFVYPSYSLADTARKKDSVINYAWYKVIDPRKSITPYVFKNTVLMHPGEPYNRTKHTNSLNRFINLGPFRYVKNQFEDVSADSSKLDVYYFLTKYPKKSLQFDVLGRTTSANFTGTQVSINWKNRNAFRAAETLTISLFGSSDVQISGQNSGYNVYQLGGTATLSWPRFISPIEPKNDNAYIPRTNLTLGYTLINRTKLYTLSSFNGSFGYSWKSDPYRQHDLNVININYVRPENVSKEYRDSITSTGNPTLLHVIDPQLTFGPSYSYTYTNTMETNRTNTWYFNTKVSMSANLLGLVTGADTLAGKVRTIFGTPFNQYVKLENEFRYYHKLGPKSTIAARLIGGLGLPYGNSTIMPYSQQFFIAGTNSLRGFRARSFGPGTYYFPNELRGKTGFLPDASGDIKLEANVEWRPKLFSIVYGAVFMDAGNIWNLNSQAGLPGGAFSKNFFKEFAVDAGVGLRFDASVLVLRTDLGFPLRKPWLPDGQRWVINQIDFGNSAWRSQNLVFNLAIGYPF</sequence>
<accession>A0A2H9VN70</accession>
<dbReference type="RefSeq" id="WP_100342090.1">
    <property type="nucleotide sequence ID" value="NZ_PGFJ01000002.1"/>
</dbReference>
<name>A0A2H9VN70_9SPHI</name>
<evidence type="ECO:0000256" key="1">
    <source>
        <dbReference type="ARBA" id="ARBA00004370"/>
    </source>
</evidence>
<dbReference type="GO" id="GO:0019867">
    <property type="term" value="C:outer membrane"/>
    <property type="evidence" value="ECO:0007669"/>
    <property type="project" value="InterPro"/>
</dbReference>
<reference evidence="7 8" key="1">
    <citation type="submission" date="2017-11" db="EMBL/GenBank/DDBJ databases">
        <title>Genomic Encyclopedia of Archaeal and Bacterial Type Strains, Phase II (KMG-II): From Individual Species to Whole Genera.</title>
        <authorList>
            <person name="Goeker M."/>
        </authorList>
    </citation>
    <scope>NUCLEOTIDE SEQUENCE [LARGE SCALE GENOMIC DNA]</scope>
    <source>
        <strain evidence="7 8">DSM 28175</strain>
    </source>
</reference>
<comment type="subcellular location">
    <subcellularLocation>
        <location evidence="1">Membrane</location>
    </subcellularLocation>
</comment>
<dbReference type="EMBL" id="PGFJ01000002">
    <property type="protein sequence ID" value="PJJ79778.1"/>
    <property type="molecule type" value="Genomic_DNA"/>
</dbReference>
<gene>
    <name evidence="7" type="ORF">CLV57_2916</name>
</gene>
<keyword evidence="5" id="KW-0998">Cell outer membrane</keyword>
<dbReference type="Proteomes" id="UP000242687">
    <property type="component" value="Unassembled WGS sequence"/>
</dbReference>
<protein>
    <submittedName>
        <fullName evidence="7">Outer membrane protein assembly factor BamA</fullName>
    </submittedName>
</protein>
<evidence type="ECO:0000313" key="7">
    <source>
        <dbReference type="EMBL" id="PJJ79778.1"/>
    </source>
</evidence>
<evidence type="ECO:0000256" key="3">
    <source>
        <dbReference type="ARBA" id="ARBA00022729"/>
    </source>
</evidence>
<evidence type="ECO:0000256" key="2">
    <source>
        <dbReference type="ARBA" id="ARBA00022692"/>
    </source>
</evidence>
<dbReference type="Pfam" id="PF01103">
    <property type="entry name" value="Omp85"/>
    <property type="match status" value="1"/>
</dbReference>
<dbReference type="InterPro" id="IPR039910">
    <property type="entry name" value="D15-like"/>
</dbReference>
<organism evidence="7 8">
    <name type="scientific">Mucilaginibacter auburnensis</name>
    <dbReference type="NCBI Taxonomy" id="1457233"/>
    <lineage>
        <taxon>Bacteria</taxon>
        <taxon>Pseudomonadati</taxon>
        <taxon>Bacteroidota</taxon>
        <taxon>Sphingobacteriia</taxon>
        <taxon>Sphingobacteriales</taxon>
        <taxon>Sphingobacteriaceae</taxon>
        <taxon>Mucilaginibacter</taxon>
    </lineage>
</organism>
<dbReference type="Gene3D" id="2.40.160.50">
    <property type="entry name" value="membrane protein fhac: a member of the omp85/tpsb transporter family"/>
    <property type="match status" value="1"/>
</dbReference>
<keyword evidence="8" id="KW-1185">Reference proteome</keyword>
<evidence type="ECO:0000313" key="8">
    <source>
        <dbReference type="Proteomes" id="UP000242687"/>
    </source>
</evidence>
<dbReference type="InterPro" id="IPR000184">
    <property type="entry name" value="Bac_surfAg_D15"/>
</dbReference>
<keyword evidence="3" id="KW-0732">Signal</keyword>
<evidence type="ECO:0000256" key="5">
    <source>
        <dbReference type="ARBA" id="ARBA00023237"/>
    </source>
</evidence>
<dbReference type="AlphaFoldDB" id="A0A2H9VN70"/>
<comment type="caution">
    <text evidence="7">The sequence shown here is derived from an EMBL/GenBank/DDBJ whole genome shotgun (WGS) entry which is preliminary data.</text>
</comment>
<keyword evidence="4" id="KW-0472">Membrane</keyword>
<evidence type="ECO:0000259" key="6">
    <source>
        <dbReference type="Pfam" id="PF01103"/>
    </source>
</evidence>
<proteinExistence type="predicted"/>
<feature type="domain" description="Bacterial surface antigen (D15)" evidence="6">
    <location>
        <begin position="364"/>
        <end position="740"/>
    </location>
</feature>
<evidence type="ECO:0000256" key="4">
    <source>
        <dbReference type="ARBA" id="ARBA00023136"/>
    </source>
</evidence>